<dbReference type="Gene3D" id="3.40.50.2000">
    <property type="entry name" value="Glycogen Phosphorylase B"/>
    <property type="match status" value="1"/>
</dbReference>
<name>X1SNR0_9ZZZZ</name>
<evidence type="ECO:0000256" key="2">
    <source>
        <dbReference type="SAM" id="Phobius"/>
    </source>
</evidence>
<comment type="caution">
    <text evidence="4">The sequence shown here is derived from an EMBL/GenBank/DDBJ whole genome shotgun (WGS) entry which is preliminary data.</text>
</comment>
<organism evidence="4">
    <name type="scientific">marine sediment metagenome</name>
    <dbReference type="NCBI Taxonomy" id="412755"/>
    <lineage>
        <taxon>unclassified sequences</taxon>
        <taxon>metagenomes</taxon>
        <taxon>ecological metagenomes</taxon>
    </lineage>
</organism>
<accession>X1SNR0</accession>
<dbReference type="InterPro" id="IPR039901">
    <property type="entry name" value="Kdotransferase"/>
</dbReference>
<dbReference type="PANTHER" id="PTHR42755:SF1">
    <property type="entry name" value="3-DEOXY-D-MANNO-OCTULOSONIC ACID TRANSFERASE, MITOCHONDRIAL-RELATED"/>
    <property type="match status" value="1"/>
</dbReference>
<dbReference type="InterPro" id="IPR038107">
    <property type="entry name" value="Glycos_transf_N_sf"/>
</dbReference>
<dbReference type="AlphaFoldDB" id="X1SNR0"/>
<keyword evidence="2" id="KW-0472">Membrane</keyword>
<dbReference type="PANTHER" id="PTHR42755">
    <property type="entry name" value="3-DEOXY-MANNO-OCTULOSONATE CYTIDYLYLTRANSFERASE"/>
    <property type="match status" value="1"/>
</dbReference>
<reference evidence="4" key="1">
    <citation type="journal article" date="2014" name="Front. Microbiol.">
        <title>High frequency of phylogenetically diverse reductive dehalogenase-homologous genes in deep subseafloor sedimentary metagenomes.</title>
        <authorList>
            <person name="Kawai M."/>
            <person name="Futagami T."/>
            <person name="Toyoda A."/>
            <person name="Takaki Y."/>
            <person name="Nishi S."/>
            <person name="Hori S."/>
            <person name="Arai W."/>
            <person name="Tsubouchi T."/>
            <person name="Morono Y."/>
            <person name="Uchiyama I."/>
            <person name="Ito T."/>
            <person name="Fujiyama A."/>
            <person name="Inagaki F."/>
            <person name="Takami H."/>
        </authorList>
    </citation>
    <scope>NUCLEOTIDE SEQUENCE</scope>
    <source>
        <strain evidence="4">Expedition CK06-06</strain>
    </source>
</reference>
<keyword evidence="2" id="KW-1133">Transmembrane helix</keyword>
<dbReference type="EMBL" id="BARW01023352">
    <property type="protein sequence ID" value="GAI94712.1"/>
    <property type="molecule type" value="Genomic_DNA"/>
</dbReference>
<gene>
    <name evidence="4" type="ORF">S12H4_38755</name>
</gene>
<feature type="non-terminal residue" evidence="4">
    <location>
        <position position="265"/>
    </location>
</feature>
<dbReference type="Pfam" id="PF04413">
    <property type="entry name" value="Glycos_transf_N"/>
    <property type="match status" value="1"/>
</dbReference>
<evidence type="ECO:0000313" key="4">
    <source>
        <dbReference type="EMBL" id="GAI94712.1"/>
    </source>
</evidence>
<feature type="non-terminal residue" evidence="4">
    <location>
        <position position="1"/>
    </location>
</feature>
<dbReference type="Gene3D" id="3.40.50.11720">
    <property type="entry name" value="3-Deoxy-D-manno-octulosonic-acid transferase, N-terminal domain"/>
    <property type="match status" value="1"/>
</dbReference>
<dbReference type="GO" id="GO:0016740">
    <property type="term" value="F:transferase activity"/>
    <property type="evidence" value="ECO:0007669"/>
    <property type="project" value="UniProtKB-KW"/>
</dbReference>
<dbReference type="GO" id="GO:0009245">
    <property type="term" value="P:lipid A biosynthetic process"/>
    <property type="evidence" value="ECO:0007669"/>
    <property type="project" value="TreeGrafter"/>
</dbReference>
<dbReference type="GO" id="GO:0005886">
    <property type="term" value="C:plasma membrane"/>
    <property type="evidence" value="ECO:0007669"/>
    <property type="project" value="TreeGrafter"/>
</dbReference>
<protein>
    <recommendedName>
        <fullName evidence="3">3-deoxy-D-manno-octulosonic-acid transferase N-terminal domain-containing protein</fullName>
    </recommendedName>
</protein>
<feature type="domain" description="3-deoxy-D-manno-octulosonic-acid transferase N-terminal" evidence="3">
    <location>
        <begin position="2"/>
        <end position="132"/>
    </location>
</feature>
<feature type="transmembrane region" description="Helical" evidence="2">
    <location>
        <begin position="237"/>
        <end position="259"/>
    </location>
</feature>
<keyword evidence="1" id="KW-0808">Transferase</keyword>
<dbReference type="InterPro" id="IPR007507">
    <property type="entry name" value="Glycos_transf_N"/>
</dbReference>
<proteinExistence type="predicted"/>
<dbReference type="SUPFAM" id="SSF53756">
    <property type="entry name" value="UDP-Glycosyltransferase/glycogen phosphorylase"/>
    <property type="match status" value="1"/>
</dbReference>
<keyword evidence="2" id="KW-0812">Transmembrane</keyword>
<evidence type="ECO:0000256" key="1">
    <source>
        <dbReference type="ARBA" id="ARBA00022679"/>
    </source>
</evidence>
<sequence length="265" mass="29550">RVIASTITETGQQKAQKSLTMADTITYYPLDASWIVRKFLDHFRPTLFIMMETELWPNFLMLARDRGVRIFLANGKLSPRSFRLYKRFKFLFKRPLDGVQAFLMQTSADAERITTLCGSRDKVFVTGNCKFDSPGAPLSSEARQTILHQWTIAPTDHIIVAGSTHPSEEELILSAFCTLKFRFPSLHLVLAPRHPERFDEAYRLATAKGLSVSRASKPAATNPDVLLLDVMGELANVYGVGSLAIVGGSFVTIGGYNLLEAAIHR</sequence>
<evidence type="ECO:0000259" key="3">
    <source>
        <dbReference type="Pfam" id="PF04413"/>
    </source>
</evidence>